<dbReference type="GO" id="GO:0030979">
    <property type="term" value="P:alpha-glucan biosynthetic process"/>
    <property type="evidence" value="ECO:0007669"/>
    <property type="project" value="UniProtKB-UniRule"/>
</dbReference>
<reference evidence="10" key="1">
    <citation type="submission" date="2018-03" db="EMBL/GenBank/DDBJ databases">
        <authorList>
            <person name="Sun L."/>
            <person name="Liu H."/>
            <person name="Chen W."/>
            <person name="Huang K."/>
            <person name="Liu W."/>
            <person name="Gao X."/>
        </authorList>
    </citation>
    <scope>NUCLEOTIDE SEQUENCE [LARGE SCALE GENOMIC DNA]</scope>
    <source>
        <strain evidence="10">SH9</strain>
    </source>
</reference>
<keyword evidence="10" id="KW-1185">Reference proteome</keyword>
<feature type="region of interest" description="Disordered" evidence="7">
    <location>
        <begin position="1"/>
        <end position="66"/>
    </location>
</feature>
<evidence type="ECO:0000256" key="3">
    <source>
        <dbReference type="ARBA" id="ARBA00022679"/>
    </source>
</evidence>
<dbReference type="GO" id="GO:0004553">
    <property type="term" value="F:hydrolase activity, hydrolyzing O-glycosyl compounds"/>
    <property type="evidence" value="ECO:0007669"/>
    <property type="project" value="InterPro"/>
</dbReference>
<feature type="site" description="Transition state stabilizer" evidence="6">
    <location>
        <position position="524"/>
    </location>
</feature>
<dbReference type="Proteomes" id="UP000239772">
    <property type="component" value="Unassembled WGS sequence"/>
</dbReference>
<dbReference type="GO" id="GO:0016758">
    <property type="term" value="F:hexosyltransferase activity"/>
    <property type="evidence" value="ECO:0007669"/>
    <property type="project" value="UniProtKB-UniRule"/>
</dbReference>
<dbReference type="SUPFAM" id="SSF51445">
    <property type="entry name" value="(Trans)glycosidases"/>
    <property type="match status" value="1"/>
</dbReference>
<dbReference type="InterPro" id="IPR006047">
    <property type="entry name" value="GH13_cat_dom"/>
</dbReference>
<feature type="domain" description="Glycosyl hydrolase family 13 catalytic" evidence="8">
    <location>
        <begin position="259"/>
        <end position="602"/>
    </location>
</feature>
<feature type="binding site" evidence="6">
    <location>
        <position position="439"/>
    </location>
    <ligand>
        <name>alpha-maltose 1-phosphate</name>
        <dbReference type="ChEBI" id="CHEBI:63576"/>
    </ligand>
</feature>
<dbReference type="Pfam" id="PF11896">
    <property type="entry name" value="GlgE_dom_N_S"/>
    <property type="match status" value="1"/>
</dbReference>
<dbReference type="InterPro" id="IPR021828">
    <property type="entry name" value="GlgE_dom_N/S"/>
</dbReference>
<comment type="subunit">
    <text evidence="1 6">Homodimer.</text>
</comment>
<dbReference type="Pfam" id="PF21702">
    <property type="entry name" value="GLGE_C"/>
    <property type="match status" value="1"/>
</dbReference>
<dbReference type="Gene3D" id="2.60.40.1180">
    <property type="entry name" value="Golgi alpha-mannosidase II"/>
    <property type="match status" value="1"/>
</dbReference>
<organism evidence="9 10">
    <name type="scientific">Alsobacter soli</name>
    <dbReference type="NCBI Taxonomy" id="2109933"/>
    <lineage>
        <taxon>Bacteria</taxon>
        <taxon>Pseudomonadati</taxon>
        <taxon>Pseudomonadota</taxon>
        <taxon>Alphaproteobacteria</taxon>
        <taxon>Hyphomicrobiales</taxon>
        <taxon>Alsobacteraceae</taxon>
        <taxon>Alsobacter</taxon>
    </lineage>
</organism>
<comment type="caution">
    <text evidence="9">The sequence shown here is derived from an EMBL/GenBank/DDBJ whole genome shotgun (WGS) entry which is preliminary data.</text>
</comment>
<name>A0A2T1HWR2_9HYPH</name>
<feature type="binding site" evidence="6">
    <location>
        <position position="402"/>
    </location>
    <ligand>
        <name>alpha-maltose 1-phosphate</name>
        <dbReference type="ChEBI" id="CHEBI:63576"/>
    </ligand>
</feature>
<dbReference type="AlphaFoldDB" id="A0A2T1HWR2"/>
<accession>A0A2T1HWR2</accession>
<dbReference type="PANTHER" id="PTHR47786">
    <property type="entry name" value="ALPHA-1,4-GLUCAN:MALTOSE-1-PHOSPHATE MALTOSYLTRANSFERASE"/>
    <property type="match status" value="1"/>
</dbReference>
<comment type="function">
    <text evidence="6">Maltosyltransferase that uses maltose 1-phosphate (M1P) as the sugar donor to elongate linear or branched alpha-(1-&gt;4)-glucans. Is involved in a branched alpha-glucan biosynthetic pathway from trehalose, together with TreS, Mak and GlgB.</text>
</comment>
<dbReference type="Gene3D" id="1.20.58.80">
    <property type="entry name" value="Phosphotransferase system, lactose/cellobiose-type IIA subunit"/>
    <property type="match status" value="1"/>
</dbReference>
<feature type="binding site" evidence="6">
    <location>
        <position position="367"/>
    </location>
    <ligand>
        <name>alpha-maltose 1-phosphate</name>
        <dbReference type="ChEBI" id="CHEBI:63576"/>
    </ligand>
</feature>
<protein>
    <recommendedName>
        <fullName evidence="6">Alpha-1,4-glucan:maltose-1-phosphate maltosyltransferase</fullName>
        <shortName evidence="6">GMPMT</shortName>
        <ecNumber evidence="6">2.4.99.16</ecNumber>
    </recommendedName>
    <alternativeName>
        <fullName evidence="6">(1-&gt;4)-alpha-D-glucan:maltose-1-phosphate alpha-D-maltosyltransferase</fullName>
    </alternativeName>
</protein>
<evidence type="ECO:0000259" key="8">
    <source>
        <dbReference type="SMART" id="SM00642"/>
    </source>
</evidence>
<dbReference type="InterPro" id="IPR013780">
    <property type="entry name" value="Glyco_hydro_b"/>
</dbReference>
<dbReference type="EMBL" id="PVZS01000004">
    <property type="protein sequence ID" value="PSC06126.1"/>
    <property type="molecule type" value="Genomic_DNA"/>
</dbReference>
<dbReference type="SMART" id="SM00642">
    <property type="entry name" value="Aamy"/>
    <property type="match status" value="1"/>
</dbReference>
<dbReference type="InterPro" id="IPR049171">
    <property type="entry name" value="GLGE_C"/>
</dbReference>
<dbReference type="CDD" id="cd11344">
    <property type="entry name" value="AmyAc_GlgE_like"/>
    <property type="match status" value="1"/>
</dbReference>
<dbReference type="HAMAP" id="MF_02124">
    <property type="entry name" value="GlgE"/>
    <property type="match status" value="1"/>
</dbReference>
<dbReference type="InterPro" id="IPR026585">
    <property type="entry name" value="GlgE"/>
</dbReference>
<evidence type="ECO:0000256" key="5">
    <source>
        <dbReference type="ARBA" id="ARBA00048735"/>
    </source>
</evidence>
<feature type="binding site" evidence="6">
    <location>
        <begin position="577"/>
        <end position="578"/>
    </location>
    <ligand>
        <name>alpha-maltose 1-phosphate</name>
        <dbReference type="ChEBI" id="CHEBI:63576"/>
    </ligand>
</feature>
<evidence type="ECO:0000256" key="1">
    <source>
        <dbReference type="ARBA" id="ARBA00011738"/>
    </source>
</evidence>
<feature type="binding site" evidence="6">
    <location>
        <position position="307"/>
    </location>
    <ligand>
        <name>alpha-maltose 1-phosphate</name>
        <dbReference type="ChEBI" id="CHEBI:63576"/>
    </ligand>
</feature>
<evidence type="ECO:0000313" key="10">
    <source>
        <dbReference type="Proteomes" id="UP000239772"/>
    </source>
</evidence>
<feature type="active site" description="Proton donor" evidence="6">
    <location>
        <position position="467"/>
    </location>
</feature>
<keyword evidence="3 6" id="KW-0808">Transferase</keyword>
<dbReference type="EC" id="2.4.99.16" evidence="6"/>
<dbReference type="SUPFAM" id="SSF51011">
    <property type="entry name" value="Glycosyl hydrolase domain"/>
    <property type="match status" value="1"/>
</dbReference>
<evidence type="ECO:0000256" key="2">
    <source>
        <dbReference type="ARBA" id="ARBA00022676"/>
    </source>
</evidence>
<evidence type="ECO:0000256" key="4">
    <source>
        <dbReference type="ARBA" id="ARBA00023277"/>
    </source>
</evidence>
<evidence type="ECO:0000313" key="9">
    <source>
        <dbReference type="EMBL" id="PSC06126.1"/>
    </source>
</evidence>
<evidence type="ECO:0000256" key="7">
    <source>
        <dbReference type="SAM" id="MobiDB-lite"/>
    </source>
</evidence>
<dbReference type="Gene3D" id="3.20.20.80">
    <property type="entry name" value="Glycosidases"/>
    <property type="match status" value="1"/>
</dbReference>
<keyword evidence="2 6" id="KW-0328">Glycosyltransferase</keyword>
<gene>
    <name evidence="6" type="primary">glgE</name>
    <name evidence="9" type="ORF">SLNSH_04795</name>
</gene>
<feature type="compositionally biased region" description="Low complexity" evidence="7">
    <location>
        <begin position="44"/>
        <end position="58"/>
    </location>
</feature>
<dbReference type="Pfam" id="PF00128">
    <property type="entry name" value="Alpha-amylase"/>
    <property type="match status" value="1"/>
</dbReference>
<sequence>MARRDLRRASPDLGQADSRRGTLLPLPHCTAESFPMTPPRSQTRSSAPRAVRSPRAEAGSPPRGEGRVIIEGVAPEIDAGAAPAKRVVGDLFTVEADIFTDGHEVVRAEVLYRPADEARWRRAPMAFVENDRWAGSFILDRNTRWLYTIEGWRDPYASWSRDVTKKRDAGQDIGLELSEGESMLRSLEADGPDAEVKARILFRLDQLPYRDPSRLDVLLADETEDLMQRLGERANLSRYPRTLTVVADRTAARFSAWYELFPRSQSDDPVRHGTFDDVIRKLPYVRDLGFDVLYFTPIHPIGRTNRKGRNNALKAGPNDPGSVYAIGADEGGHTAIHPELGTLDDFDRLVAAARGHGLEIALDFAVQCSPDHPWIKEHPEWFEWRPDGTIRFAENPPKKYEDIVNVHFYGESFPDLWYALRDAFLFWVEHGVKIFRVDNPHTKPIPFWEWMIRDINERHPDVLFLAEAFTRPKMMKKLAKIGFQQSYTYFTWRNDKTEIQDYALELAGEMGEYYRPNFFVNTPDINPYYLQTSGRPGFIVRATLAATLSSVWGMYNGFEVCDAAPIPGKEEYLDSEKYEIKAWDLDQPWHIKDHIRALNRIRREYAALQDFRNVTFLNAWNDNVLAYAKWAPDRSECVFCLVNLDPHHRQDCAYEIPLWEFGLPDHGALDVEDLLLGYRFTLHGKTHQIALDPNDRSVAIWRLRKQG</sequence>
<feature type="active site" description="Nucleophile" evidence="6">
    <location>
        <position position="438"/>
    </location>
</feature>
<comment type="catalytic activity">
    <reaction evidence="5 6">
        <text>alpha-maltose 1-phosphate + [(1-&gt;4)-alpha-D-glucosyl](n) = [(1-&gt;4)-alpha-D-glucosyl](n+2) + phosphate</text>
        <dbReference type="Rhea" id="RHEA:42692"/>
        <dbReference type="Rhea" id="RHEA-COMP:9584"/>
        <dbReference type="Rhea" id="RHEA-COMP:10183"/>
        <dbReference type="ChEBI" id="CHEBI:15444"/>
        <dbReference type="ChEBI" id="CHEBI:43474"/>
        <dbReference type="ChEBI" id="CHEBI:63576"/>
        <dbReference type="EC" id="2.4.99.16"/>
    </reaction>
</comment>
<keyword evidence="4 6" id="KW-0119">Carbohydrate metabolism</keyword>
<dbReference type="PANTHER" id="PTHR47786:SF2">
    <property type="entry name" value="GLYCOSYL HYDROLASE FAMILY 13 CATALYTIC DOMAIN-CONTAINING PROTEIN"/>
    <property type="match status" value="1"/>
</dbReference>
<dbReference type="Gene3D" id="2.60.40.10">
    <property type="entry name" value="Immunoglobulins"/>
    <property type="match status" value="1"/>
</dbReference>
<comment type="similarity">
    <text evidence="6">Belongs to the glycosyl hydrolase 13 family. GlgE subfamily.</text>
</comment>
<evidence type="ECO:0000256" key="6">
    <source>
        <dbReference type="HAMAP-Rule" id="MF_02124"/>
    </source>
</evidence>
<dbReference type="InterPro" id="IPR013783">
    <property type="entry name" value="Ig-like_fold"/>
</dbReference>
<dbReference type="OrthoDB" id="9805159at2"/>
<proteinExistence type="inferred from homology"/>
<dbReference type="InterPro" id="IPR017853">
    <property type="entry name" value="GH"/>
</dbReference>